<protein>
    <recommendedName>
        <fullName evidence="5">LEM domain-containing protein</fullName>
    </recommendedName>
</protein>
<feature type="compositionally biased region" description="Polar residues" evidence="1">
    <location>
        <begin position="109"/>
        <end position="119"/>
    </location>
</feature>
<keyword evidence="2" id="KW-0812">Transmembrane</keyword>
<feature type="transmembrane region" description="Helical" evidence="2">
    <location>
        <begin position="943"/>
        <end position="966"/>
    </location>
</feature>
<feature type="compositionally biased region" description="Polar residues" evidence="1">
    <location>
        <begin position="138"/>
        <end position="152"/>
    </location>
</feature>
<feature type="region of interest" description="Disordered" evidence="1">
    <location>
        <begin position="810"/>
        <end position="851"/>
    </location>
</feature>
<feature type="region of interest" description="Disordered" evidence="1">
    <location>
        <begin position="422"/>
        <end position="548"/>
    </location>
</feature>
<reference evidence="3 4" key="1">
    <citation type="journal article" date="2021" name="Elife">
        <title>Chloroplast acquisition without the gene transfer in kleptoplastic sea slugs, Plakobranchus ocellatus.</title>
        <authorList>
            <person name="Maeda T."/>
            <person name="Takahashi S."/>
            <person name="Yoshida T."/>
            <person name="Shimamura S."/>
            <person name="Takaki Y."/>
            <person name="Nagai Y."/>
            <person name="Toyoda A."/>
            <person name="Suzuki Y."/>
            <person name="Arimoto A."/>
            <person name="Ishii H."/>
            <person name="Satoh N."/>
            <person name="Nishiyama T."/>
            <person name="Hasebe M."/>
            <person name="Maruyama T."/>
            <person name="Minagawa J."/>
            <person name="Obokata J."/>
            <person name="Shigenobu S."/>
        </authorList>
    </citation>
    <scope>NUCLEOTIDE SEQUENCE [LARGE SCALE GENOMIC DNA]</scope>
</reference>
<proteinExistence type="predicted"/>
<dbReference type="AlphaFoldDB" id="A0AAV4G8C6"/>
<sequence length="1004" mass="112678">MQNISRSGGLKTAEKEEFKSTGRVLPLRHESGVSNDKTLDEHLRVLENDLKERNCLKAAHGPSTKRPKRSRPGSINSHKKPSDTNTLMGSKETILVKLENSLSEKKTDSPTNIQSSSALETEVRPQKQAPSPSRKIHTSISSTSQRVQYCTSPNKETIQEELELQKPPTPVSIPQIRQPALLARNSPPNTLPACEGGIVLDDRSTSYKEKQRLLKVIESMLGSRGQKYKVRPKKSVPLRASPSDTMLVSPVQISKTRLQNSEYQTASVKSLGLKDNERIARHVSLTEVSISPCNNFLGSKPTSNEDLNVERISPVETDYLDTDVKTGQFHTGCDSQHLEKTKTESDGRNYDCKCTTIPEKLQSSQRAETQRLQCINPQLSHERGFQQRLSKNYKSCTKTINQGSSRLPVKASVRKCNTYRRLNDASSSSVPPPSPIPDPKSKRINEARKRRSVSPRFVDNNERIQNHTKFVQDSRTRSPPRPIADALKQKSKTLYPKKTASPSPSRGSRKRCIESSPHSENGKRAPSPQTENAQIHTLNVPSKGTNREKQIKHFRHLKINKREQENSICSDETSSFQYFKYETYSGQDVFGITGQYVSPMRLITRSKSVHTSNAPQTLVSTEKTLGKGSSLDWNHMTNKMQKKDIRDASAKSRDNILEDPMASFSDFAEKSEIDFSYPALDGRKNILLTVRPASSLGATSCFTTNQINSSPPFQEQTSGQVVNTKHDLSKEESSEKASTISEYLQNFLPFENEPGYKDKVVSIKHWLETTSFGRLSIQGSECTPEDKINQNLVGFKTECSSVSIEKKLHYENDHSSSPDRPKSVDFTKLSSMRQDSRRSSLWPRAPTPSTTLSSPTYFKLFKCAMQGSLPKSGFPVRDEPWSATHDFRKRGITERRFSPFVDKGSPKRVAAMTAAGHRPYSRKSSKNQGLRQRGSYLGGRGLWAGYMLYFCVFVVALEVVVVVFLWQGKMLPLSRIAGSWLQPTNDESRQNVTMLNTPNESETL</sequence>
<feature type="compositionally biased region" description="Polar residues" evidence="1">
    <location>
        <begin position="527"/>
        <end position="544"/>
    </location>
</feature>
<keyword evidence="2" id="KW-0472">Membrane</keyword>
<evidence type="ECO:0008006" key="5">
    <source>
        <dbReference type="Google" id="ProtNLM"/>
    </source>
</evidence>
<feature type="region of interest" description="Disordered" evidence="1">
    <location>
        <begin position="1"/>
        <end position="152"/>
    </location>
</feature>
<evidence type="ECO:0000256" key="2">
    <source>
        <dbReference type="SAM" id="Phobius"/>
    </source>
</evidence>
<dbReference type="Proteomes" id="UP000762676">
    <property type="component" value="Unassembled WGS sequence"/>
</dbReference>
<organism evidence="3 4">
    <name type="scientific">Elysia marginata</name>
    <dbReference type="NCBI Taxonomy" id="1093978"/>
    <lineage>
        <taxon>Eukaryota</taxon>
        <taxon>Metazoa</taxon>
        <taxon>Spiralia</taxon>
        <taxon>Lophotrochozoa</taxon>
        <taxon>Mollusca</taxon>
        <taxon>Gastropoda</taxon>
        <taxon>Heterobranchia</taxon>
        <taxon>Euthyneura</taxon>
        <taxon>Panpulmonata</taxon>
        <taxon>Sacoglossa</taxon>
        <taxon>Placobranchoidea</taxon>
        <taxon>Plakobranchidae</taxon>
        <taxon>Elysia</taxon>
    </lineage>
</organism>
<accession>A0AAV4G8C6</accession>
<comment type="caution">
    <text evidence="3">The sequence shown here is derived from an EMBL/GenBank/DDBJ whole genome shotgun (WGS) entry which is preliminary data.</text>
</comment>
<dbReference type="EMBL" id="BMAT01004849">
    <property type="protein sequence ID" value="GFR81739.1"/>
    <property type="molecule type" value="Genomic_DNA"/>
</dbReference>
<keyword evidence="2" id="KW-1133">Transmembrane helix</keyword>
<evidence type="ECO:0000256" key="1">
    <source>
        <dbReference type="SAM" id="MobiDB-lite"/>
    </source>
</evidence>
<keyword evidence="4" id="KW-1185">Reference proteome</keyword>
<feature type="compositionally biased region" description="Basic and acidic residues" evidence="1">
    <location>
        <begin position="810"/>
        <end position="825"/>
    </location>
</feature>
<feature type="compositionally biased region" description="Basic and acidic residues" evidence="1">
    <location>
        <begin position="27"/>
        <end position="55"/>
    </location>
</feature>
<gene>
    <name evidence="3" type="ORF">ElyMa_002347800</name>
</gene>
<name>A0AAV4G8C6_9GAST</name>
<evidence type="ECO:0000313" key="4">
    <source>
        <dbReference type="Proteomes" id="UP000762676"/>
    </source>
</evidence>
<evidence type="ECO:0000313" key="3">
    <source>
        <dbReference type="EMBL" id="GFR81739.1"/>
    </source>
</evidence>
<feature type="compositionally biased region" description="Basic and acidic residues" evidence="1">
    <location>
        <begin position="459"/>
        <end position="476"/>
    </location>
</feature>